<sequence>MGAIPSFICLILVFFHWILRIIITGNIKEELPENAKDFDLYGKIILALIGIITIIIFIVVNEVEGDVIKWFWMIFIILALGFQSFIDWKYLKDSRRYIVSIIVLIIGVGLVNILL</sequence>
<feature type="transmembrane region" description="Helical" evidence="1">
    <location>
        <begin position="67"/>
        <end position="85"/>
    </location>
</feature>
<feature type="transmembrane region" description="Helical" evidence="1">
    <location>
        <begin position="97"/>
        <end position="114"/>
    </location>
</feature>
<gene>
    <name evidence="2" type="ORF">FSZ17_03835</name>
</gene>
<keyword evidence="1" id="KW-0812">Transmembrane</keyword>
<evidence type="ECO:0000313" key="3">
    <source>
        <dbReference type="Proteomes" id="UP000321555"/>
    </source>
</evidence>
<keyword evidence="3" id="KW-1185">Reference proteome</keyword>
<keyword evidence="1" id="KW-0472">Membrane</keyword>
<reference evidence="3" key="1">
    <citation type="submission" date="2019-08" db="EMBL/GenBank/DDBJ databases">
        <authorList>
            <person name="Zheng X."/>
        </authorList>
    </citation>
    <scope>NUCLEOTIDE SEQUENCE [LARGE SCALE GENOMIC DNA]</scope>
    <source>
        <strain evidence="3">FJAT-25496</strain>
    </source>
</reference>
<dbReference type="RefSeq" id="WP_057775751.1">
    <property type="nucleotide sequence ID" value="NZ_CP042593.1"/>
</dbReference>
<dbReference type="AlphaFoldDB" id="A0A5B8Z152"/>
<dbReference type="Proteomes" id="UP000321555">
    <property type="component" value="Chromosome"/>
</dbReference>
<name>A0A5B8Z152_CYTDA</name>
<dbReference type="Pfam" id="PF13789">
    <property type="entry name" value="DUF4181"/>
    <property type="match status" value="1"/>
</dbReference>
<organism evidence="2 3">
    <name type="scientific">Cytobacillus dafuensis</name>
    <name type="common">Bacillus dafuensis</name>
    <dbReference type="NCBI Taxonomy" id="1742359"/>
    <lineage>
        <taxon>Bacteria</taxon>
        <taxon>Bacillati</taxon>
        <taxon>Bacillota</taxon>
        <taxon>Bacilli</taxon>
        <taxon>Bacillales</taxon>
        <taxon>Bacillaceae</taxon>
        <taxon>Cytobacillus</taxon>
    </lineage>
</organism>
<evidence type="ECO:0000256" key="1">
    <source>
        <dbReference type="SAM" id="Phobius"/>
    </source>
</evidence>
<feature type="transmembrane region" description="Helical" evidence="1">
    <location>
        <begin position="44"/>
        <end position="61"/>
    </location>
</feature>
<dbReference type="InterPro" id="IPR025441">
    <property type="entry name" value="DUF4181"/>
</dbReference>
<accession>A0A5B8Z152</accession>
<dbReference type="KEGG" id="bda:FSZ17_03835"/>
<evidence type="ECO:0000313" key="2">
    <source>
        <dbReference type="EMBL" id="QED46467.1"/>
    </source>
</evidence>
<proteinExistence type="predicted"/>
<feature type="transmembrane region" description="Helical" evidence="1">
    <location>
        <begin position="6"/>
        <end position="23"/>
    </location>
</feature>
<dbReference type="EMBL" id="CP042593">
    <property type="protein sequence ID" value="QED46467.1"/>
    <property type="molecule type" value="Genomic_DNA"/>
</dbReference>
<protein>
    <submittedName>
        <fullName evidence="2">DUF4181 domain-containing protein</fullName>
    </submittedName>
</protein>
<dbReference type="OrthoDB" id="2626526at2"/>
<keyword evidence="1" id="KW-1133">Transmembrane helix</keyword>